<accession>A0A7J0DDA7</accession>
<dbReference type="EMBL" id="BJWL01000172">
    <property type="protein sequence ID" value="GFS32865.1"/>
    <property type="molecule type" value="Genomic_DNA"/>
</dbReference>
<organism evidence="1 2">
    <name type="scientific">Actinidia rufa</name>
    <dbReference type="NCBI Taxonomy" id="165716"/>
    <lineage>
        <taxon>Eukaryota</taxon>
        <taxon>Viridiplantae</taxon>
        <taxon>Streptophyta</taxon>
        <taxon>Embryophyta</taxon>
        <taxon>Tracheophyta</taxon>
        <taxon>Spermatophyta</taxon>
        <taxon>Magnoliopsida</taxon>
        <taxon>eudicotyledons</taxon>
        <taxon>Gunneridae</taxon>
        <taxon>Pentapetalae</taxon>
        <taxon>asterids</taxon>
        <taxon>Ericales</taxon>
        <taxon>Actinidiaceae</taxon>
        <taxon>Actinidia</taxon>
    </lineage>
</organism>
<protein>
    <submittedName>
        <fullName evidence="1">SKU5 similar 3</fullName>
    </submittedName>
</protein>
<name>A0A7J0DDA7_9ERIC</name>
<evidence type="ECO:0000313" key="1">
    <source>
        <dbReference type="EMBL" id="GFS32865.1"/>
    </source>
</evidence>
<dbReference type="AlphaFoldDB" id="A0A7J0DDA7"/>
<evidence type="ECO:0000313" key="2">
    <source>
        <dbReference type="Proteomes" id="UP000585474"/>
    </source>
</evidence>
<reference evidence="2" key="1">
    <citation type="submission" date="2019-07" db="EMBL/GenBank/DDBJ databases">
        <title>De Novo Assembly of kiwifruit Actinidia rufa.</title>
        <authorList>
            <person name="Sugita-Konishi S."/>
            <person name="Sato K."/>
            <person name="Mori E."/>
            <person name="Abe Y."/>
            <person name="Kisaki G."/>
            <person name="Hamano K."/>
            <person name="Suezawa K."/>
            <person name="Otani M."/>
            <person name="Fukuda T."/>
            <person name="Manabe T."/>
            <person name="Gomi K."/>
            <person name="Tabuchi M."/>
            <person name="Akimitsu K."/>
            <person name="Kataoka I."/>
        </authorList>
    </citation>
    <scope>NUCLEOTIDE SEQUENCE [LARGE SCALE GENOMIC DNA]</scope>
    <source>
        <strain evidence="2">cv. Fuchu</strain>
    </source>
</reference>
<comment type="caution">
    <text evidence="1">The sequence shown here is derived from an EMBL/GenBank/DDBJ whole genome shotgun (WGS) entry which is preliminary data.</text>
</comment>
<sequence length="175" mass="19386">MVVTVLGFNIGKVFGKIGYWAPIARFRQNGTGLANSKLRIRLGVSFTFHRSIFNGPRVVSVEFIINNRVIIRIPFATPNEDITILIGDWHTRNHTAVWHPEMVPDLAISRIWSPSSVHLPGLAYNFVSLISPPMASKSLQSDISRTGVTPVRGHAVTRVAVKDGCALVWEITECV</sequence>
<dbReference type="OrthoDB" id="2121828at2759"/>
<keyword evidence="2" id="KW-1185">Reference proteome</keyword>
<dbReference type="Proteomes" id="UP000585474">
    <property type="component" value="Unassembled WGS sequence"/>
</dbReference>
<proteinExistence type="predicted"/>
<gene>
    <name evidence="1" type="ORF">Acr_00g0025160</name>
</gene>